<accession>A0AA40DA26</accession>
<dbReference type="PANTHER" id="PTHR40130:SF1">
    <property type="entry name" value="SPINDLE POLE BODY-ASSOCIATED PROTEIN CUT12 DOMAIN-CONTAINING PROTEIN"/>
    <property type="match status" value="1"/>
</dbReference>
<sequence>MMESAALTKAHDHARAASIATQTSDTTVAVTEHAQAAGEFANAAKGTTSIEALRMLSLLEQHHKRLSELLKLPLGLPSQNSIDSDIAEADEKDLTDQDDVKTAASSKPSSSATGSTHATKPIPTLSHQRYPGRNLSSSIANNLASARGIRSKYPSQPLAPSVSNDQAPGSLEVHPRRESSTRGSRTPDSLDHSRKPGWVPPAIAEDASSEPNKVEQSASSPAPSDEGFSRFYSTFGTLINRLSAPLAFAGLPLISEESSAVSSQTSPVRPPEPTPPRKRQWTAHPPSTTTATTEPDLKKIYSRAALRSLPRDPSAADSFYFVPTSGHTVSYASILHHETKERRRLAASIHRNPSSLEDDDEDDFVDAQEIQIPPQIGSRRPPSLLSSHSGKSRGPNEKDQLKNMLEELQLENASLKDALDRVSKRLHAFELNSQSSHLALAQSLRLQRPGSPMSASSGGGYGHLPPSGGPGEEAALKKRNAELEEQLAELTKRMVAREKDYDKLEETVERYRDRWEKLKAGAKARRGAQGGSSTPGPGAAGDRGEGAMDISKR</sequence>
<feature type="region of interest" description="Disordered" evidence="2">
    <location>
        <begin position="90"/>
        <end position="136"/>
    </location>
</feature>
<feature type="compositionally biased region" description="Low complexity" evidence="2">
    <location>
        <begin position="377"/>
        <end position="389"/>
    </location>
</feature>
<feature type="compositionally biased region" description="Low complexity" evidence="2">
    <location>
        <begin position="102"/>
        <end position="116"/>
    </location>
</feature>
<dbReference type="AlphaFoldDB" id="A0AA40DA26"/>
<feature type="compositionally biased region" description="Low complexity" evidence="2">
    <location>
        <begin position="282"/>
        <end position="293"/>
    </location>
</feature>
<evidence type="ECO:0000313" key="3">
    <source>
        <dbReference type="EMBL" id="KAK0668725.1"/>
    </source>
</evidence>
<feature type="compositionally biased region" description="Low complexity" evidence="2">
    <location>
        <begin position="257"/>
        <end position="267"/>
    </location>
</feature>
<evidence type="ECO:0000256" key="2">
    <source>
        <dbReference type="SAM" id="MobiDB-lite"/>
    </source>
</evidence>
<feature type="region of interest" description="Disordered" evidence="2">
    <location>
        <begin position="520"/>
        <end position="553"/>
    </location>
</feature>
<dbReference type="EMBL" id="JAULSY010000052">
    <property type="protein sequence ID" value="KAK0668725.1"/>
    <property type="molecule type" value="Genomic_DNA"/>
</dbReference>
<feature type="region of interest" description="Disordered" evidence="2">
    <location>
        <begin position="257"/>
        <end position="293"/>
    </location>
</feature>
<feature type="compositionally biased region" description="Polar residues" evidence="2">
    <location>
        <begin position="209"/>
        <end position="222"/>
    </location>
</feature>
<name>A0AA40DA26_9PEZI</name>
<keyword evidence="4" id="KW-1185">Reference proteome</keyword>
<keyword evidence="1" id="KW-0175">Coiled coil</keyword>
<protein>
    <submittedName>
        <fullName evidence="3">Uncharacterized protein</fullName>
    </submittedName>
</protein>
<gene>
    <name evidence="3" type="ORF">QBC41DRAFT_321385</name>
</gene>
<feature type="compositionally biased region" description="Basic and acidic residues" evidence="2">
    <location>
        <begin position="92"/>
        <end position="101"/>
    </location>
</feature>
<evidence type="ECO:0000256" key="1">
    <source>
        <dbReference type="SAM" id="Coils"/>
    </source>
</evidence>
<reference evidence="3" key="1">
    <citation type="submission" date="2023-06" db="EMBL/GenBank/DDBJ databases">
        <title>Genome-scale phylogeny and comparative genomics of the fungal order Sordariales.</title>
        <authorList>
            <consortium name="Lawrence Berkeley National Laboratory"/>
            <person name="Hensen N."/>
            <person name="Bonometti L."/>
            <person name="Westerberg I."/>
            <person name="Brannstrom I.O."/>
            <person name="Guillou S."/>
            <person name="Cros-Aarteil S."/>
            <person name="Calhoun S."/>
            <person name="Haridas S."/>
            <person name="Kuo A."/>
            <person name="Mondo S."/>
            <person name="Pangilinan J."/>
            <person name="Riley R."/>
            <person name="Labutti K."/>
            <person name="Andreopoulos B."/>
            <person name="Lipzen A."/>
            <person name="Chen C."/>
            <person name="Yanf M."/>
            <person name="Daum C."/>
            <person name="Ng V."/>
            <person name="Clum A."/>
            <person name="Steindorff A."/>
            <person name="Ohm R."/>
            <person name="Martin F."/>
            <person name="Silar P."/>
            <person name="Natvig D."/>
            <person name="Lalanne C."/>
            <person name="Gautier V."/>
            <person name="Ament-Velasquez S.L."/>
            <person name="Kruys A."/>
            <person name="Hutchinson M.I."/>
            <person name="Powell A.J."/>
            <person name="Barry K."/>
            <person name="Miller A.N."/>
            <person name="Grigoriev I.V."/>
            <person name="Debuchy R."/>
            <person name="Gladieux P."/>
            <person name="Thoren M.H."/>
            <person name="Johannesson H."/>
        </authorList>
    </citation>
    <scope>NUCLEOTIDE SEQUENCE</scope>
    <source>
        <strain evidence="3">CBS 307.81</strain>
    </source>
</reference>
<organism evidence="3 4">
    <name type="scientific">Cercophora samala</name>
    <dbReference type="NCBI Taxonomy" id="330535"/>
    <lineage>
        <taxon>Eukaryota</taxon>
        <taxon>Fungi</taxon>
        <taxon>Dikarya</taxon>
        <taxon>Ascomycota</taxon>
        <taxon>Pezizomycotina</taxon>
        <taxon>Sordariomycetes</taxon>
        <taxon>Sordariomycetidae</taxon>
        <taxon>Sordariales</taxon>
        <taxon>Lasiosphaeriaceae</taxon>
        <taxon>Cercophora</taxon>
    </lineage>
</organism>
<evidence type="ECO:0000313" key="4">
    <source>
        <dbReference type="Proteomes" id="UP001174997"/>
    </source>
</evidence>
<feature type="region of interest" description="Disordered" evidence="2">
    <location>
        <begin position="152"/>
        <end position="227"/>
    </location>
</feature>
<feature type="region of interest" description="Disordered" evidence="2">
    <location>
        <begin position="446"/>
        <end position="482"/>
    </location>
</feature>
<feature type="coiled-coil region" evidence="1">
    <location>
        <begin position="398"/>
        <end position="432"/>
    </location>
</feature>
<comment type="caution">
    <text evidence="3">The sequence shown here is derived from an EMBL/GenBank/DDBJ whole genome shotgun (WGS) entry which is preliminary data.</text>
</comment>
<feature type="region of interest" description="Disordered" evidence="2">
    <location>
        <begin position="371"/>
        <end position="398"/>
    </location>
</feature>
<proteinExistence type="predicted"/>
<feature type="compositionally biased region" description="Basic and acidic residues" evidence="2">
    <location>
        <begin position="542"/>
        <end position="553"/>
    </location>
</feature>
<dbReference type="Proteomes" id="UP001174997">
    <property type="component" value="Unassembled WGS sequence"/>
</dbReference>
<dbReference type="Gene3D" id="1.20.58.80">
    <property type="entry name" value="Phosphotransferase system, lactose/cellobiose-type IIA subunit"/>
    <property type="match status" value="1"/>
</dbReference>
<dbReference type="PANTHER" id="PTHR40130">
    <property type="entry name" value="EXPRESSED PROTEIN"/>
    <property type="match status" value="1"/>
</dbReference>
<feature type="compositionally biased region" description="Low complexity" evidence="2">
    <location>
        <begin position="446"/>
        <end position="456"/>
    </location>
</feature>